<dbReference type="Proteomes" id="UP000183063">
    <property type="component" value="Unassembled WGS sequence"/>
</dbReference>
<sequence length="257" mass="28644">MYQACCAARVRPLAGMELRGRGAKSTLRARSSLTRMHYQTHSHRFSSLPFADLLTRRRSVLTLAQHLLRCRQNGILVIFVLGHHCPDGSSHFVGERDRDEHARFARQHPCQPRVLGWGFPACPSNDVIAPMIRSRRMSRCPIFDVRPRTCFPPLECCFGTKPSQAAKSRPLRKVTMVGAKASTAIAVIGPMPGMDMRRAVLCERFAADLSAFSSDAIREESASIWSRYSRAVSTTISSRPVSWSSIISASKARFAMP</sequence>
<dbReference type="EMBL" id="FNXB01000012">
    <property type="protein sequence ID" value="SEH87088.1"/>
    <property type="molecule type" value="Genomic_DNA"/>
</dbReference>
<dbReference type="EMBL" id="FOCV01000010">
    <property type="protein sequence ID" value="SEO01448.1"/>
    <property type="molecule type" value="Genomic_DNA"/>
</dbReference>
<reference evidence="2 4" key="1">
    <citation type="submission" date="2016-10" db="EMBL/GenBank/DDBJ databases">
        <authorList>
            <person name="Varghese N."/>
            <person name="Submissions S."/>
        </authorList>
    </citation>
    <scope>NUCLEOTIDE SEQUENCE [LARGE SCALE GENOMIC DNA]</scope>
    <source>
        <strain evidence="2 4">CGMCC 1.7071</strain>
    </source>
</reference>
<evidence type="ECO:0000313" key="4">
    <source>
        <dbReference type="Proteomes" id="UP000198939"/>
    </source>
</evidence>
<evidence type="ECO:0000313" key="1">
    <source>
        <dbReference type="EMBL" id="SEH87088.1"/>
    </source>
</evidence>
<dbReference type="Proteomes" id="UP000198939">
    <property type="component" value="Unassembled WGS sequence"/>
</dbReference>
<proteinExistence type="predicted"/>
<organism evidence="1 3">
    <name type="scientific">Rhizobium tibeticum</name>
    <dbReference type="NCBI Taxonomy" id="501024"/>
    <lineage>
        <taxon>Bacteria</taxon>
        <taxon>Pseudomonadati</taxon>
        <taxon>Pseudomonadota</taxon>
        <taxon>Alphaproteobacteria</taxon>
        <taxon>Hyphomicrobiales</taxon>
        <taxon>Rhizobiaceae</taxon>
        <taxon>Rhizobium/Agrobacterium group</taxon>
        <taxon>Rhizobium</taxon>
    </lineage>
</organism>
<evidence type="ECO:0000313" key="2">
    <source>
        <dbReference type="EMBL" id="SEO01448.1"/>
    </source>
</evidence>
<name>A0A1H8L9Q3_9HYPH</name>
<dbReference type="AlphaFoldDB" id="A0A1H8L9Q3"/>
<accession>A0A1H8L9Q3</accession>
<protein>
    <submittedName>
        <fullName evidence="1">Uncharacterized protein</fullName>
    </submittedName>
</protein>
<reference evidence="3" key="2">
    <citation type="submission" date="2016-10" db="EMBL/GenBank/DDBJ databases">
        <authorList>
            <person name="Wibberg D."/>
        </authorList>
    </citation>
    <scope>NUCLEOTIDE SEQUENCE [LARGE SCALE GENOMIC DNA]</scope>
</reference>
<gene>
    <name evidence="1" type="ORF">RTCCBAU85039_2802</name>
    <name evidence="2" type="ORF">SAMN05216228_1010161</name>
</gene>
<evidence type="ECO:0000313" key="3">
    <source>
        <dbReference type="Proteomes" id="UP000183063"/>
    </source>
</evidence>
<dbReference type="STRING" id="501024.RTCCBAU85039_2802"/>
<keyword evidence="4" id="KW-1185">Reference proteome</keyword>
<reference evidence="1" key="3">
    <citation type="submission" date="2016-10" db="EMBL/GenBank/DDBJ databases">
        <authorList>
            <person name="de Groot N.N."/>
        </authorList>
    </citation>
    <scope>NUCLEOTIDE SEQUENCE [LARGE SCALE GENOMIC DNA]</scope>
    <source>
        <strain evidence="1">CCBAU85039</strain>
    </source>
</reference>